<protein>
    <submittedName>
        <fullName evidence="2">Uncharacterized protein</fullName>
    </submittedName>
</protein>
<keyword evidence="3" id="KW-1185">Reference proteome</keyword>
<dbReference type="OrthoDB" id="8562850at2"/>
<dbReference type="RefSeq" id="WP_007145181.1">
    <property type="nucleotide sequence ID" value="NZ_AFIG01000001.1"/>
</dbReference>
<dbReference type="AlphaFoldDB" id="F5SXR5"/>
<keyword evidence="1" id="KW-0812">Transmembrane</keyword>
<keyword evidence="1" id="KW-0472">Membrane</keyword>
<feature type="transmembrane region" description="Helical" evidence="1">
    <location>
        <begin position="71"/>
        <end position="90"/>
    </location>
</feature>
<evidence type="ECO:0000313" key="2">
    <source>
        <dbReference type="EMBL" id="EGL55295.1"/>
    </source>
</evidence>
<accession>F5SXR5</accession>
<organism evidence="2 3">
    <name type="scientific">Methylophaga aminisulfidivorans MP</name>
    <dbReference type="NCBI Taxonomy" id="1026882"/>
    <lineage>
        <taxon>Bacteria</taxon>
        <taxon>Pseudomonadati</taxon>
        <taxon>Pseudomonadota</taxon>
        <taxon>Gammaproteobacteria</taxon>
        <taxon>Thiotrichales</taxon>
        <taxon>Piscirickettsiaceae</taxon>
        <taxon>Methylophaga</taxon>
    </lineage>
</organism>
<dbReference type="STRING" id="1026882.MAMP_02289"/>
<comment type="caution">
    <text evidence="2">The sequence shown here is derived from an EMBL/GenBank/DDBJ whole genome shotgun (WGS) entry which is preliminary data.</text>
</comment>
<dbReference type="Proteomes" id="UP000003544">
    <property type="component" value="Unassembled WGS sequence"/>
</dbReference>
<gene>
    <name evidence="2" type="ORF">MAMP_02289</name>
</gene>
<feature type="transmembrane region" description="Helical" evidence="1">
    <location>
        <begin position="102"/>
        <end position="125"/>
    </location>
</feature>
<dbReference type="EMBL" id="AFIG01000001">
    <property type="protein sequence ID" value="EGL55295.1"/>
    <property type="molecule type" value="Genomic_DNA"/>
</dbReference>
<evidence type="ECO:0000313" key="3">
    <source>
        <dbReference type="Proteomes" id="UP000003544"/>
    </source>
</evidence>
<keyword evidence="1" id="KW-1133">Transmembrane helix</keyword>
<name>F5SXR5_9GAMM</name>
<proteinExistence type="predicted"/>
<reference evidence="2 3" key="1">
    <citation type="journal article" date="2011" name="J. Bacteriol.">
        <title>Draft genome sequence of Methylophaga aminisulfidivorans MP T.</title>
        <authorList>
            <person name="Han G.H."/>
            <person name="Kim W."/>
            <person name="Chun J."/>
            <person name="Kim S.W."/>
        </authorList>
    </citation>
    <scope>NUCLEOTIDE SEQUENCE [LARGE SCALE GENOMIC DNA]</scope>
    <source>
        <strain evidence="3">MP(T)</strain>
    </source>
</reference>
<sequence length="175" mass="19254">MDMHINQETKPSKLAAVFDDEQKAIDAKQTLVNVGHFKQQDIEVIQPKDRNTSKKIESEPKAIARFITRSHFIFGGVGLLVGLVIASAMVVSGPMMTQSSPLYTYIALAVVGTFVGLLFAGLLSLRPDHDPLINDTVTASRHNLWTLIVQTDGRKNLKKAHQLMNPTAVSVTETF</sequence>
<dbReference type="eggNOG" id="ENOG5032UNU">
    <property type="taxonomic scope" value="Bacteria"/>
</dbReference>
<evidence type="ECO:0000256" key="1">
    <source>
        <dbReference type="SAM" id="Phobius"/>
    </source>
</evidence>